<accession>W4GJS2</accession>
<reference evidence="1" key="1">
    <citation type="submission" date="2013-12" db="EMBL/GenBank/DDBJ databases">
        <title>The Genome Sequence of Aphanomyces astaci APO3.</title>
        <authorList>
            <consortium name="The Broad Institute Genomics Platform"/>
            <person name="Russ C."/>
            <person name="Tyler B."/>
            <person name="van West P."/>
            <person name="Dieguez-Uribeondo J."/>
            <person name="Young S.K."/>
            <person name="Zeng Q."/>
            <person name="Gargeya S."/>
            <person name="Fitzgerald M."/>
            <person name="Abouelleil A."/>
            <person name="Alvarado L."/>
            <person name="Chapman S.B."/>
            <person name="Gainer-Dewar J."/>
            <person name="Goldberg J."/>
            <person name="Griggs A."/>
            <person name="Gujja S."/>
            <person name="Hansen M."/>
            <person name="Howarth C."/>
            <person name="Imamovic A."/>
            <person name="Ireland A."/>
            <person name="Larimer J."/>
            <person name="McCowan C."/>
            <person name="Murphy C."/>
            <person name="Pearson M."/>
            <person name="Poon T.W."/>
            <person name="Priest M."/>
            <person name="Roberts A."/>
            <person name="Saif S."/>
            <person name="Shea T."/>
            <person name="Sykes S."/>
            <person name="Wortman J."/>
            <person name="Nusbaum C."/>
            <person name="Birren B."/>
        </authorList>
    </citation>
    <scope>NUCLEOTIDE SEQUENCE [LARGE SCALE GENOMIC DNA]</scope>
    <source>
        <strain evidence="1">APO3</strain>
    </source>
</reference>
<dbReference type="VEuPathDB" id="FungiDB:H257_06828"/>
<dbReference type="AlphaFoldDB" id="W4GJS2"/>
<organism evidence="1">
    <name type="scientific">Aphanomyces astaci</name>
    <name type="common">Crayfish plague agent</name>
    <dbReference type="NCBI Taxonomy" id="112090"/>
    <lineage>
        <taxon>Eukaryota</taxon>
        <taxon>Sar</taxon>
        <taxon>Stramenopiles</taxon>
        <taxon>Oomycota</taxon>
        <taxon>Saprolegniomycetes</taxon>
        <taxon>Saprolegniales</taxon>
        <taxon>Verrucalvaceae</taxon>
        <taxon>Aphanomyces</taxon>
    </lineage>
</organism>
<evidence type="ECO:0000313" key="1">
    <source>
        <dbReference type="EMBL" id="ETV79566.1"/>
    </source>
</evidence>
<evidence type="ECO:0008006" key="2">
    <source>
        <dbReference type="Google" id="ProtNLM"/>
    </source>
</evidence>
<protein>
    <recommendedName>
        <fullName evidence="2">BZIP domain-containing protein</fullName>
    </recommendedName>
</protein>
<gene>
    <name evidence="1" type="ORF">H257_06828</name>
</gene>
<dbReference type="GeneID" id="20808824"/>
<dbReference type="EMBL" id="KI913127">
    <property type="protein sequence ID" value="ETV79566.1"/>
    <property type="molecule type" value="Genomic_DNA"/>
</dbReference>
<name>W4GJS2_APHAT</name>
<proteinExistence type="predicted"/>
<dbReference type="RefSeq" id="XP_009830502.1">
    <property type="nucleotide sequence ID" value="XM_009832200.1"/>
</dbReference>
<sequence length="370" mass="42288">MASSNHNFGTTVAAASNLEAASMKATTRRLKKNMYQRQKQATYRRQDKLEIAFQRERVVVLEEMLDQARARLRGVVTSKSSSSSILSWEDIALALREGEDAAVARNGQLRHQVHRGRAVIEDLKVWLFTRIPAYPISSIWRNVGLVQHADTRRIGVDWITKQLAHNATHAFQQYGFPSPESGETIDDYVYFYDGDGLVAVQRIQYIVNQPLEVFYKVVTSDTFLGHENLNSHDPPLNPAIHHRIHDTHNNTIRTNFVSRVAHIGLNCISFVGQHVNNDELFPTTNLQRHRVMMCEYERVSPNQTKIRSLQLMSSLFATNGLYLTPDEEAKIWGYDLGHGPEHTKQDRFLQCTKNAIAKAITRRRLIKKST</sequence>
<dbReference type="OrthoDB" id="68459at2759"/>